<reference evidence="3 4" key="1">
    <citation type="submission" date="2015-04" db="EMBL/GenBank/DDBJ databases">
        <title>Complete genome sequence of Schizopora paradoxa KUC8140, a cosmopolitan wood degrader in East Asia.</title>
        <authorList>
            <consortium name="DOE Joint Genome Institute"/>
            <person name="Min B."/>
            <person name="Park H."/>
            <person name="Jang Y."/>
            <person name="Kim J.-J."/>
            <person name="Kim K.H."/>
            <person name="Pangilinan J."/>
            <person name="Lipzen A."/>
            <person name="Riley R."/>
            <person name="Grigoriev I.V."/>
            <person name="Spatafora J.W."/>
            <person name="Choi I.-G."/>
        </authorList>
    </citation>
    <scope>NUCLEOTIDE SEQUENCE [LARGE SCALE GENOMIC DNA]</scope>
    <source>
        <strain evidence="3 4">KUC8140</strain>
    </source>
</reference>
<protein>
    <recommendedName>
        <fullName evidence="2">Oxo-4-hydroxy-4-carboxy-5-ureidoimidazoline decarboxylase domain-containing protein</fullName>
    </recommendedName>
</protein>
<dbReference type="GO" id="GO:0006144">
    <property type="term" value="P:purine nucleobase metabolic process"/>
    <property type="evidence" value="ECO:0007669"/>
    <property type="project" value="UniProtKB-KW"/>
</dbReference>
<dbReference type="PANTHER" id="PTHR37987">
    <property type="entry name" value="CHROMOSOME 9, WHOLE GENOME SHOTGUN SEQUENCE"/>
    <property type="match status" value="1"/>
</dbReference>
<dbReference type="AlphaFoldDB" id="A0A0H2RI21"/>
<feature type="non-terminal residue" evidence="3">
    <location>
        <position position="1"/>
    </location>
</feature>
<sequence>LADVLSLLFEPSPILIEELVPQLASSFSSTPTSKHPKSYKELVDNAIAVVQSWDPDKQADFVKGHPRIGEVKVAMSSMSAAEQGHSQAGAGAATDPNVLKRLGFLNEVYEQRYPGLVYITFVNGRSRAVIAEEMEQKLVAEGIVLDMDKESGLDKVVPVERHGASWSAEVERAVVDVGRIAKSRLEKL</sequence>
<dbReference type="InParanoid" id="A0A0H2RI21"/>
<dbReference type="SUPFAM" id="SSF158694">
    <property type="entry name" value="UraD-Like"/>
    <property type="match status" value="1"/>
</dbReference>
<feature type="non-terminal residue" evidence="3">
    <location>
        <position position="188"/>
    </location>
</feature>
<accession>A0A0H2RI21</accession>
<dbReference type="OrthoDB" id="5398391at2759"/>
<organism evidence="3 4">
    <name type="scientific">Schizopora paradoxa</name>
    <dbReference type="NCBI Taxonomy" id="27342"/>
    <lineage>
        <taxon>Eukaryota</taxon>
        <taxon>Fungi</taxon>
        <taxon>Dikarya</taxon>
        <taxon>Basidiomycota</taxon>
        <taxon>Agaricomycotina</taxon>
        <taxon>Agaricomycetes</taxon>
        <taxon>Hymenochaetales</taxon>
        <taxon>Schizoporaceae</taxon>
        <taxon>Schizopora</taxon>
    </lineage>
</organism>
<dbReference type="InterPro" id="IPR036778">
    <property type="entry name" value="OHCU_decarboxylase_sf"/>
</dbReference>
<feature type="domain" description="Oxo-4-hydroxy-4-carboxy-5-ureidoimidazoline decarboxylase" evidence="2">
    <location>
        <begin position="3"/>
        <end position="139"/>
    </location>
</feature>
<name>A0A0H2RI21_9AGAM</name>
<proteinExistence type="predicted"/>
<gene>
    <name evidence="3" type="ORF">SCHPADRAFT_792156</name>
</gene>
<evidence type="ECO:0000313" key="4">
    <source>
        <dbReference type="Proteomes" id="UP000053477"/>
    </source>
</evidence>
<dbReference type="Gene3D" id="1.10.3330.10">
    <property type="entry name" value="Oxo-4-hydroxy-4-carboxy-5-ureidoimidazoline decarboxylase"/>
    <property type="match status" value="1"/>
</dbReference>
<evidence type="ECO:0000313" key="3">
    <source>
        <dbReference type="EMBL" id="KLO11610.1"/>
    </source>
</evidence>
<dbReference type="EMBL" id="KQ085996">
    <property type="protein sequence ID" value="KLO11610.1"/>
    <property type="molecule type" value="Genomic_DNA"/>
</dbReference>
<dbReference type="Pfam" id="PF09349">
    <property type="entry name" value="OHCU_decarbox"/>
    <property type="match status" value="1"/>
</dbReference>
<keyword evidence="1" id="KW-0659">Purine metabolism</keyword>
<dbReference type="InterPro" id="IPR018020">
    <property type="entry name" value="OHCU_decarboxylase"/>
</dbReference>
<evidence type="ECO:0000259" key="2">
    <source>
        <dbReference type="Pfam" id="PF09349"/>
    </source>
</evidence>
<dbReference type="Proteomes" id="UP000053477">
    <property type="component" value="Unassembled WGS sequence"/>
</dbReference>
<dbReference type="PANTHER" id="PTHR37987:SF1">
    <property type="entry name" value="OXO-4-HYDROXY-4-CARBOXY-5-UREIDOIMIDAZOLINE DECARBOXYLASE DOMAIN-CONTAINING PROTEIN"/>
    <property type="match status" value="1"/>
</dbReference>
<keyword evidence="4" id="KW-1185">Reference proteome</keyword>
<evidence type="ECO:0000256" key="1">
    <source>
        <dbReference type="ARBA" id="ARBA00022631"/>
    </source>
</evidence>